<evidence type="ECO:0000313" key="2">
    <source>
        <dbReference type="EMBL" id="OKS89506.1"/>
    </source>
</evidence>
<dbReference type="STRING" id="1302689.RG47T_4990"/>
<comment type="caution">
    <text evidence="2">The sequence shown here is derived from an EMBL/GenBank/DDBJ whole genome shotgun (WGS) entry which is preliminary data.</text>
</comment>
<gene>
    <name evidence="2" type="ORF">RG47T_4990</name>
</gene>
<proteinExistence type="predicted"/>
<dbReference type="Proteomes" id="UP000186720">
    <property type="component" value="Unassembled WGS sequence"/>
</dbReference>
<dbReference type="GO" id="GO:0005886">
    <property type="term" value="C:plasma membrane"/>
    <property type="evidence" value="ECO:0007669"/>
    <property type="project" value="InterPro"/>
</dbReference>
<accession>A0A1Q6A688</accession>
<dbReference type="InterPro" id="IPR010664">
    <property type="entry name" value="LipoPS_assembly_LptC-rel"/>
</dbReference>
<dbReference type="GO" id="GO:0015221">
    <property type="term" value="F:lipopolysaccharide transmembrane transporter activity"/>
    <property type="evidence" value="ECO:0007669"/>
    <property type="project" value="InterPro"/>
</dbReference>
<sequence length="192" mass="21894">MLYRFRYTVKLFIWPLMLATTLLCACENDLKKIHEISSKETDVPAERTTGVTALFSDSAHVKFKMETPLLIHYTTKTPYYEMTKSVKITFLDSNQVVTSTVRSDYAIFKENEKLIEMDKNVVANNAQGSVFKSEQLIYDQATHKVTSQKPVTITTKDGSIIHGSSLVTNERFDPWDIPNTNGKFNVKQNISQ</sequence>
<dbReference type="InterPro" id="IPR026265">
    <property type="entry name" value="LptC"/>
</dbReference>
<dbReference type="EMBL" id="MPPL01000001">
    <property type="protein sequence ID" value="OKS89506.1"/>
    <property type="molecule type" value="Genomic_DNA"/>
</dbReference>
<dbReference type="PROSITE" id="PS51257">
    <property type="entry name" value="PROKAR_LIPOPROTEIN"/>
    <property type="match status" value="1"/>
</dbReference>
<evidence type="ECO:0000313" key="3">
    <source>
        <dbReference type="Proteomes" id="UP000186720"/>
    </source>
</evidence>
<dbReference type="OrthoDB" id="9812080at2"/>
<keyword evidence="1" id="KW-0732">Signal</keyword>
<protein>
    <recommendedName>
        <fullName evidence="4">LPS export ABC transporter periplasmic protein LptC</fullName>
    </recommendedName>
</protein>
<dbReference type="NCBIfam" id="TIGR04409">
    <property type="entry name" value="LptC_YrbK"/>
    <property type="match status" value="1"/>
</dbReference>
<name>A0A1Q6A688_9SPHI</name>
<evidence type="ECO:0000256" key="1">
    <source>
        <dbReference type="SAM" id="SignalP"/>
    </source>
</evidence>
<organism evidence="2 3">
    <name type="scientific">Mucilaginibacter polytrichastri</name>
    <dbReference type="NCBI Taxonomy" id="1302689"/>
    <lineage>
        <taxon>Bacteria</taxon>
        <taxon>Pseudomonadati</taxon>
        <taxon>Bacteroidota</taxon>
        <taxon>Sphingobacteriia</taxon>
        <taxon>Sphingobacteriales</taxon>
        <taxon>Sphingobacteriaceae</taxon>
        <taxon>Mucilaginibacter</taxon>
    </lineage>
</organism>
<keyword evidence="3" id="KW-1185">Reference proteome</keyword>
<reference evidence="2 3" key="1">
    <citation type="submission" date="2016-11" db="EMBL/GenBank/DDBJ databases">
        <title>Whole Genome Sequencing of Mucilaginibacter polytrichastri RG4-7(T) isolated from the moss sample.</title>
        <authorList>
            <person name="Li Y."/>
        </authorList>
    </citation>
    <scope>NUCLEOTIDE SEQUENCE [LARGE SCALE GENOMIC DNA]</scope>
    <source>
        <strain evidence="2 3">RG4-7</strain>
    </source>
</reference>
<evidence type="ECO:0008006" key="4">
    <source>
        <dbReference type="Google" id="ProtNLM"/>
    </source>
</evidence>
<dbReference type="Pfam" id="PF06835">
    <property type="entry name" value="LptC"/>
    <property type="match status" value="1"/>
</dbReference>
<feature type="chain" id="PRO_5010312375" description="LPS export ABC transporter periplasmic protein LptC" evidence="1">
    <location>
        <begin position="26"/>
        <end position="192"/>
    </location>
</feature>
<dbReference type="Gene3D" id="2.60.450.10">
    <property type="entry name" value="Lipopolysaccharide (LPS) transport protein A like domain"/>
    <property type="match status" value="1"/>
</dbReference>
<dbReference type="AlphaFoldDB" id="A0A1Q6A688"/>
<feature type="signal peptide" evidence="1">
    <location>
        <begin position="1"/>
        <end position="25"/>
    </location>
</feature>